<proteinExistence type="predicted"/>
<evidence type="ECO:0000313" key="2">
    <source>
        <dbReference type="Proteomes" id="UP000215377"/>
    </source>
</evidence>
<evidence type="ECO:0000313" key="1">
    <source>
        <dbReference type="EMBL" id="OWU73658.1"/>
    </source>
</evidence>
<dbReference type="EMBL" id="AQQR01000004">
    <property type="protein sequence ID" value="OWU73658.1"/>
    <property type="molecule type" value="Genomic_DNA"/>
</dbReference>
<dbReference type="Proteomes" id="UP000215377">
    <property type="component" value="Unassembled WGS sequence"/>
</dbReference>
<sequence>MGWTLTYDWWAQNKPTKLGRTGMGAALKAYTTAEKTFLSSLADASVEDAEPYAAYRAAWAALEQVEECRLEAVGQAGLAHMGFAPLLKPQVITTRQQRLRDAMYDFLANGPGGIDELVYLSERCKDHMCSHASKVSRFERAQMAAARCRIPAAVRRLQALRSDIEAAMKSGLIAPEAVVDRSSLLHERLKALPGDFSAHLKALAKLRSAGLRLSHQKKPLWEWLKRADAVLAEVY</sequence>
<keyword evidence="2" id="KW-1185">Reference proteome</keyword>
<gene>
    <name evidence="1" type="ORF">ATO3_13605</name>
</gene>
<accession>A0A225NMH8</accession>
<dbReference type="AlphaFoldDB" id="A0A225NMH8"/>
<comment type="caution">
    <text evidence="1">The sequence shown here is derived from an EMBL/GenBank/DDBJ whole genome shotgun (WGS) entry which is preliminary data.</text>
</comment>
<reference evidence="1 2" key="1">
    <citation type="submission" date="2013-04" db="EMBL/GenBank/DDBJ databases">
        <title>Oceanicola sp. 22II1-22F33 Genome Sequencing.</title>
        <authorList>
            <person name="Lai Q."/>
            <person name="Li G."/>
            <person name="Shao Z."/>
        </authorList>
    </citation>
    <scope>NUCLEOTIDE SEQUENCE [LARGE SCALE GENOMIC DNA]</scope>
    <source>
        <strain evidence="1 2">22II1-22F33</strain>
    </source>
</reference>
<organism evidence="1 2">
    <name type="scientific">Marinibacterium profundimaris</name>
    <dbReference type="NCBI Taxonomy" id="1679460"/>
    <lineage>
        <taxon>Bacteria</taxon>
        <taxon>Pseudomonadati</taxon>
        <taxon>Pseudomonadota</taxon>
        <taxon>Alphaproteobacteria</taxon>
        <taxon>Rhodobacterales</taxon>
        <taxon>Paracoccaceae</taxon>
        <taxon>Marinibacterium</taxon>
    </lineage>
</organism>
<name>A0A225NMH8_9RHOB</name>
<dbReference type="OrthoDB" id="7818602at2"/>
<protein>
    <submittedName>
        <fullName evidence="1">Uncharacterized protein</fullName>
    </submittedName>
</protein>
<dbReference type="RefSeq" id="WP_088650401.1">
    <property type="nucleotide sequence ID" value="NZ_AQQR01000004.1"/>
</dbReference>